<sequence length="375" mass="41542">KYYSAKLALEKGLKTNESKAFLAKLLDILEQEKKSIGEMVTNDTAGEAYVENFGLKIFLNADNEDRAGKASKKTAKNFLAASIFLELLKIFGELNPENEEKIKYAKWKATDITKSLRDGKTPIPGPPGGDAKSQSPTTENFEGIHSSEIVPGIDQFPSAPFSNGLKIEPLPEDSQNPFPSFSSVQNPDFHQQPQPAFTPHPDSFPSVKDLSSSLDQIDSINQPIVPPLPPKISEFPSSTFDKFNQPPPVLSSFNSSMPTTQTFYDTPPGFNNNDLLHHQPPSVQTYSSQLPPNYGQNISPVTYQPPQISGSLPHGQQFRPHTHQRPQNYSEIDPSTVAQAQKHCKWVISALNYNDVKTAVENLHKVLAMLEPYNQ</sequence>
<evidence type="ECO:0000313" key="2">
    <source>
        <dbReference type="Proteomes" id="UP000789525"/>
    </source>
</evidence>
<evidence type="ECO:0000313" key="1">
    <source>
        <dbReference type="EMBL" id="CAG8525324.1"/>
    </source>
</evidence>
<feature type="non-terminal residue" evidence="1">
    <location>
        <position position="1"/>
    </location>
</feature>
<keyword evidence="2" id="KW-1185">Reference proteome</keyword>
<gene>
    <name evidence="1" type="ORF">ACOLOM_LOCUS3838</name>
</gene>
<comment type="caution">
    <text evidence="1">The sequence shown here is derived from an EMBL/GenBank/DDBJ whole genome shotgun (WGS) entry which is preliminary data.</text>
</comment>
<proteinExistence type="predicted"/>
<reference evidence="1" key="1">
    <citation type="submission" date="2021-06" db="EMBL/GenBank/DDBJ databases">
        <authorList>
            <person name="Kallberg Y."/>
            <person name="Tangrot J."/>
            <person name="Rosling A."/>
        </authorList>
    </citation>
    <scope>NUCLEOTIDE SEQUENCE</scope>
    <source>
        <strain evidence="1">CL356</strain>
    </source>
</reference>
<organism evidence="1 2">
    <name type="scientific">Acaulospora colombiana</name>
    <dbReference type="NCBI Taxonomy" id="27376"/>
    <lineage>
        <taxon>Eukaryota</taxon>
        <taxon>Fungi</taxon>
        <taxon>Fungi incertae sedis</taxon>
        <taxon>Mucoromycota</taxon>
        <taxon>Glomeromycotina</taxon>
        <taxon>Glomeromycetes</taxon>
        <taxon>Diversisporales</taxon>
        <taxon>Acaulosporaceae</taxon>
        <taxon>Acaulospora</taxon>
    </lineage>
</organism>
<accession>A0ACA9LIT6</accession>
<dbReference type="Proteomes" id="UP000789525">
    <property type="component" value="Unassembled WGS sequence"/>
</dbReference>
<name>A0ACA9LIT6_9GLOM</name>
<protein>
    <submittedName>
        <fullName evidence="1">2563_t:CDS:1</fullName>
    </submittedName>
</protein>
<dbReference type="EMBL" id="CAJVPT010005916">
    <property type="protein sequence ID" value="CAG8525324.1"/>
    <property type="molecule type" value="Genomic_DNA"/>
</dbReference>